<evidence type="ECO:0000313" key="2">
    <source>
        <dbReference type="Proteomes" id="UP001459277"/>
    </source>
</evidence>
<proteinExistence type="predicted"/>
<reference evidence="1 2" key="1">
    <citation type="submission" date="2024-01" db="EMBL/GenBank/DDBJ databases">
        <title>A telomere-to-telomere, gap-free genome of sweet tea (Lithocarpus litseifolius).</title>
        <authorList>
            <person name="Zhou J."/>
        </authorList>
    </citation>
    <scope>NUCLEOTIDE SEQUENCE [LARGE SCALE GENOMIC DNA]</scope>
    <source>
        <strain evidence="1">Zhou-2022a</strain>
        <tissue evidence="1">Leaf</tissue>
    </source>
</reference>
<sequence>MELIVNYLPLLNSCLITSKPVKFLLDNLQAAFKLNHRNLFKKTLQALEIHLINLSAQNEVYEGLLVDLIPDNPVDQNKSYIDQHVNPLPKNMAFESHSVNHDPFTNQLFGKEKIHSLDKMTIMGTNFARLSLKTQSQLRTAVANLPTEIQMLTTMFLFNSVGKNTLEVAPECMKEDILFSVA</sequence>
<protein>
    <submittedName>
        <fullName evidence="1">Uncharacterized protein</fullName>
    </submittedName>
</protein>
<keyword evidence="2" id="KW-1185">Reference proteome</keyword>
<accession>A0AAW2DNZ8</accession>
<dbReference type="Proteomes" id="UP001459277">
    <property type="component" value="Unassembled WGS sequence"/>
</dbReference>
<organism evidence="1 2">
    <name type="scientific">Lithocarpus litseifolius</name>
    <dbReference type="NCBI Taxonomy" id="425828"/>
    <lineage>
        <taxon>Eukaryota</taxon>
        <taxon>Viridiplantae</taxon>
        <taxon>Streptophyta</taxon>
        <taxon>Embryophyta</taxon>
        <taxon>Tracheophyta</taxon>
        <taxon>Spermatophyta</taxon>
        <taxon>Magnoliopsida</taxon>
        <taxon>eudicotyledons</taxon>
        <taxon>Gunneridae</taxon>
        <taxon>Pentapetalae</taxon>
        <taxon>rosids</taxon>
        <taxon>fabids</taxon>
        <taxon>Fagales</taxon>
        <taxon>Fagaceae</taxon>
        <taxon>Lithocarpus</taxon>
    </lineage>
</organism>
<dbReference type="AlphaFoldDB" id="A0AAW2DNZ8"/>
<gene>
    <name evidence="1" type="ORF">SO802_007420</name>
</gene>
<comment type="caution">
    <text evidence="1">The sequence shown here is derived from an EMBL/GenBank/DDBJ whole genome shotgun (WGS) entry which is preliminary data.</text>
</comment>
<evidence type="ECO:0000313" key="1">
    <source>
        <dbReference type="EMBL" id="KAL0012312.1"/>
    </source>
</evidence>
<name>A0AAW2DNZ8_9ROSI</name>
<dbReference type="EMBL" id="JAZDWU010000002">
    <property type="protein sequence ID" value="KAL0012312.1"/>
    <property type="molecule type" value="Genomic_DNA"/>
</dbReference>